<dbReference type="AlphaFoldDB" id="A0A4Y8LTV2"/>
<accession>A0A4Y8LTV2</accession>
<dbReference type="Proteomes" id="UP000297900">
    <property type="component" value="Unassembled WGS sequence"/>
</dbReference>
<dbReference type="PANTHER" id="PTHR42771">
    <property type="entry name" value="IRON(3+)-HYDROXAMATE IMPORT ATP-BINDING PROTEIN FHUC"/>
    <property type="match status" value="1"/>
</dbReference>
<evidence type="ECO:0000256" key="4">
    <source>
        <dbReference type="ARBA" id="ARBA00023065"/>
    </source>
</evidence>
<keyword evidence="5" id="KW-0472">Membrane</keyword>
<sequence>MYALETRDLSTARKPSVGDDRDQIEVLNLLYSLNASKGRTIVMVLHDINLACRYAHHIVAIQDQQVYIESSPEEVVTSSMI</sequence>
<evidence type="ECO:0000313" key="6">
    <source>
        <dbReference type="EMBL" id="TFE22866.1"/>
    </source>
</evidence>
<dbReference type="SUPFAM" id="SSF52540">
    <property type="entry name" value="P-loop containing nucleoside triphosphate hydrolases"/>
    <property type="match status" value="1"/>
</dbReference>
<proteinExistence type="predicted"/>
<evidence type="ECO:0000256" key="3">
    <source>
        <dbReference type="ARBA" id="ARBA00022475"/>
    </source>
</evidence>
<reference evidence="6 7" key="1">
    <citation type="submission" date="2019-03" db="EMBL/GenBank/DDBJ databases">
        <title>Cohnella endophytica sp. nov., a novel endophytic bacterium isolated from bark of Sonneratia apetala.</title>
        <authorList>
            <person name="Tuo L."/>
        </authorList>
    </citation>
    <scope>NUCLEOTIDE SEQUENCE [LARGE SCALE GENOMIC DNA]</scope>
    <source>
        <strain evidence="6 7">CCTCC AB 208254</strain>
    </source>
</reference>
<gene>
    <name evidence="6" type="ORF">E2980_20480</name>
</gene>
<dbReference type="GO" id="GO:0005886">
    <property type="term" value="C:plasma membrane"/>
    <property type="evidence" value="ECO:0007669"/>
    <property type="project" value="UniProtKB-SubCell"/>
</dbReference>
<evidence type="ECO:0000256" key="5">
    <source>
        <dbReference type="ARBA" id="ARBA00023136"/>
    </source>
</evidence>
<organism evidence="6 7">
    <name type="scientific">Cohnella luojiensis</name>
    <dbReference type="NCBI Taxonomy" id="652876"/>
    <lineage>
        <taxon>Bacteria</taxon>
        <taxon>Bacillati</taxon>
        <taxon>Bacillota</taxon>
        <taxon>Bacilli</taxon>
        <taxon>Bacillales</taxon>
        <taxon>Paenibacillaceae</taxon>
        <taxon>Cohnella</taxon>
    </lineage>
</organism>
<dbReference type="InterPro" id="IPR051535">
    <property type="entry name" value="Siderophore_ABC-ATPase"/>
</dbReference>
<comment type="caution">
    <text evidence="6">The sequence shown here is derived from an EMBL/GenBank/DDBJ whole genome shotgun (WGS) entry which is preliminary data.</text>
</comment>
<dbReference type="InterPro" id="IPR027417">
    <property type="entry name" value="P-loop_NTPase"/>
</dbReference>
<name>A0A4Y8LTV2_9BACL</name>
<evidence type="ECO:0000256" key="2">
    <source>
        <dbReference type="ARBA" id="ARBA00022448"/>
    </source>
</evidence>
<evidence type="ECO:0000313" key="7">
    <source>
        <dbReference type="Proteomes" id="UP000297900"/>
    </source>
</evidence>
<keyword evidence="3" id="KW-1003">Cell membrane</keyword>
<dbReference type="GO" id="GO:0006811">
    <property type="term" value="P:monoatomic ion transport"/>
    <property type="evidence" value="ECO:0007669"/>
    <property type="project" value="UniProtKB-KW"/>
</dbReference>
<dbReference type="EMBL" id="SOMN01000039">
    <property type="protein sequence ID" value="TFE22866.1"/>
    <property type="molecule type" value="Genomic_DNA"/>
</dbReference>
<dbReference type="PANTHER" id="PTHR42771:SF2">
    <property type="entry name" value="IRON(3+)-HYDROXAMATE IMPORT ATP-BINDING PROTEIN FHUC"/>
    <property type="match status" value="1"/>
</dbReference>
<dbReference type="OrthoDB" id="9787851at2"/>
<keyword evidence="6" id="KW-0067">ATP-binding</keyword>
<keyword evidence="7" id="KW-1185">Reference proteome</keyword>
<evidence type="ECO:0000256" key="1">
    <source>
        <dbReference type="ARBA" id="ARBA00004202"/>
    </source>
</evidence>
<keyword evidence="6" id="KW-0547">Nucleotide-binding</keyword>
<protein>
    <submittedName>
        <fullName evidence="6">ABC transporter ATP-binding protein</fullName>
    </submittedName>
</protein>
<keyword evidence="2" id="KW-0813">Transport</keyword>
<dbReference type="RefSeq" id="WP_135154108.1">
    <property type="nucleotide sequence ID" value="NZ_SOMN01000039.1"/>
</dbReference>
<keyword evidence="4" id="KW-0406">Ion transport</keyword>
<comment type="subcellular location">
    <subcellularLocation>
        <location evidence="1">Cell membrane</location>
        <topology evidence="1">Peripheral membrane protein</topology>
    </subcellularLocation>
</comment>
<dbReference type="GO" id="GO:0005524">
    <property type="term" value="F:ATP binding"/>
    <property type="evidence" value="ECO:0007669"/>
    <property type="project" value="UniProtKB-KW"/>
</dbReference>
<dbReference type="Gene3D" id="3.40.50.300">
    <property type="entry name" value="P-loop containing nucleotide triphosphate hydrolases"/>
    <property type="match status" value="1"/>
</dbReference>